<organism evidence="1 2">
    <name type="scientific">Neolewinella xylanilytica</name>
    <dbReference type="NCBI Taxonomy" id="1514080"/>
    <lineage>
        <taxon>Bacteria</taxon>
        <taxon>Pseudomonadati</taxon>
        <taxon>Bacteroidota</taxon>
        <taxon>Saprospiria</taxon>
        <taxon>Saprospirales</taxon>
        <taxon>Lewinellaceae</taxon>
        <taxon>Neolewinella</taxon>
    </lineage>
</organism>
<sequence length="52" mass="5795">MIVILLLILLSLLIAGGFLLAFFWAVGTGQYDDEVTPSIRILFDSEYTTNDD</sequence>
<dbReference type="NCBIfam" id="TIGR00847">
    <property type="entry name" value="ccoS"/>
    <property type="match status" value="1"/>
</dbReference>
<dbReference type="RefSeq" id="WP_104418200.1">
    <property type="nucleotide sequence ID" value="NZ_PTJC01000005.1"/>
</dbReference>
<dbReference type="Proteomes" id="UP000237662">
    <property type="component" value="Unassembled WGS sequence"/>
</dbReference>
<dbReference type="InterPro" id="IPR004714">
    <property type="entry name" value="Cyt_oxidase_maturation_cbb3"/>
</dbReference>
<dbReference type="EMBL" id="PTJC01000005">
    <property type="protein sequence ID" value="PPK87604.1"/>
    <property type="molecule type" value="Genomic_DNA"/>
</dbReference>
<reference evidence="1 2" key="1">
    <citation type="submission" date="2018-02" db="EMBL/GenBank/DDBJ databases">
        <title>Genomic Encyclopedia of Archaeal and Bacterial Type Strains, Phase II (KMG-II): from individual species to whole genera.</title>
        <authorList>
            <person name="Goeker M."/>
        </authorList>
    </citation>
    <scope>NUCLEOTIDE SEQUENCE [LARGE SCALE GENOMIC DNA]</scope>
    <source>
        <strain evidence="1 2">DSM 29526</strain>
    </source>
</reference>
<evidence type="ECO:0000313" key="2">
    <source>
        <dbReference type="Proteomes" id="UP000237662"/>
    </source>
</evidence>
<protein>
    <submittedName>
        <fullName evidence="1">Cbb3-type cytochrome oxidase maturation protein</fullName>
    </submittedName>
</protein>
<dbReference type="AlphaFoldDB" id="A0A2S6I7Y0"/>
<comment type="caution">
    <text evidence="1">The sequence shown here is derived from an EMBL/GenBank/DDBJ whole genome shotgun (WGS) entry which is preliminary data.</text>
</comment>
<gene>
    <name evidence="1" type="ORF">CLV84_0550</name>
</gene>
<dbReference type="Pfam" id="PF03597">
    <property type="entry name" value="FixS"/>
    <property type="match status" value="1"/>
</dbReference>
<name>A0A2S6I7Y0_9BACT</name>
<evidence type="ECO:0000313" key="1">
    <source>
        <dbReference type="EMBL" id="PPK87604.1"/>
    </source>
</evidence>
<accession>A0A2S6I7Y0</accession>
<proteinExistence type="predicted"/>
<keyword evidence="2" id="KW-1185">Reference proteome</keyword>